<keyword evidence="4" id="KW-1185">Reference proteome</keyword>
<dbReference type="GO" id="GO:0016020">
    <property type="term" value="C:membrane"/>
    <property type="evidence" value="ECO:0007669"/>
    <property type="project" value="InterPro"/>
</dbReference>
<dbReference type="Proteomes" id="UP000199040">
    <property type="component" value="Unassembled WGS sequence"/>
</dbReference>
<name>A0A1I2Y1Z8_9GAMM</name>
<feature type="transmembrane region" description="Helical" evidence="1">
    <location>
        <begin position="260"/>
        <end position="279"/>
    </location>
</feature>
<feature type="transmembrane region" description="Helical" evidence="1">
    <location>
        <begin position="230"/>
        <end position="248"/>
    </location>
</feature>
<dbReference type="AlphaFoldDB" id="A0A1I2Y1Z8"/>
<dbReference type="PANTHER" id="PTHR22911">
    <property type="entry name" value="ACYL-MALONYL CONDENSING ENZYME-RELATED"/>
    <property type="match status" value="1"/>
</dbReference>
<sequence>MEYAQAEWPIVADREVILSFSSLSLRQKGLLMTAAGPLIISPDALLIKLVGMPDSQVLFWRGALFALGMLLVLLLRSGRNIGAMFRRCGLTGLGVAAFFSLSNVGFVLGNQYTKGGNVLMILAGTPLIAALLSRVFLHERLPWRTWLAILLCLAGTSLIVLDDAGPGSWLGNAFALLAAVSMAANFTLCRTRPHVDMSPMLVVSGLLLVLAALPLATLQGSVILPSVSQAGWLALLCLVLLPLGFTLIQRGPLYLPAADVSLLMLLETVAGTLWVWWVLDETPSSLAFIGGAVVLGTLLTKGLIERRLERQARSAPSAPAHSAARS</sequence>
<dbReference type="STRING" id="442341.SAMN04487959_101130"/>
<feature type="domain" description="EamA" evidence="2">
    <location>
        <begin position="170"/>
        <end position="297"/>
    </location>
</feature>
<dbReference type="Gene3D" id="1.10.3730.20">
    <property type="match status" value="1"/>
</dbReference>
<feature type="transmembrane region" description="Helical" evidence="1">
    <location>
        <begin position="200"/>
        <end position="224"/>
    </location>
</feature>
<dbReference type="InterPro" id="IPR000620">
    <property type="entry name" value="EamA_dom"/>
</dbReference>
<gene>
    <name evidence="3" type="ORF">SAMN04487959_101130</name>
</gene>
<evidence type="ECO:0000259" key="2">
    <source>
        <dbReference type="Pfam" id="PF00892"/>
    </source>
</evidence>
<feature type="transmembrane region" description="Helical" evidence="1">
    <location>
        <begin position="167"/>
        <end position="188"/>
    </location>
</feature>
<keyword evidence="1" id="KW-0472">Membrane</keyword>
<reference evidence="3 4" key="1">
    <citation type="submission" date="2016-10" db="EMBL/GenBank/DDBJ databases">
        <authorList>
            <person name="de Groot N.N."/>
        </authorList>
    </citation>
    <scope>NUCLEOTIDE SEQUENCE [LARGE SCALE GENOMIC DNA]</scope>
    <source>
        <strain evidence="3 4">CGMCC 1.6848</strain>
    </source>
</reference>
<dbReference type="SUPFAM" id="SSF103481">
    <property type="entry name" value="Multidrug resistance efflux transporter EmrE"/>
    <property type="match status" value="2"/>
</dbReference>
<organism evidence="3 4">
    <name type="scientific">Modicisalibacter xianhensis</name>
    <dbReference type="NCBI Taxonomy" id="442341"/>
    <lineage>
        <taxon>Bacteria</taxon>
        <taxon>Pseudomonadati</taxon>
        <taxon>Pseudomonadota</taxon>
        <taxon>Gammaproteobacteria</taxon>
        <taxon>Oceanospirillales</taxon>
        <taxon>Halomonadaceae</taxon>
        <taxon>Modicisalibacter</taxon>
    </lineage>
</organism>
<feature type="transmembrane region" description="Helical" evidence="1">
    <location>
        <begin position="285"/>
        <end position="304"/>
    </location>
</feature>
<proteinExistence type="predicted"/>
<evidence type="ECO:0000256" key="1">
    <source>
        <dbReference type="SAM" id="Phobius"/>
    </source>
</evidence>
<dbReference type="EMBL" id="FOPY01000001">
    <property type="protein sequence ID" value="SFH18341.1"/>
    <property type="molecule type" value="Genomic_DNA"/>
</dbReference>
<dbReference type="Pfam" id="PF00892">
    <property type="entry name" value="EamA"/>
    <property type="match status" value="2"/>
</dbReference>
<dbReference type="InterPro" id="IPR037185">
    <property type="entry name" value="EmrE-like"/>
</dbReference>
<feature type="domain" description="EamA" evidence="2">
    <location>
        <begin position="29"/>
        <end position="160"/>
    </location>
</feature>
<feature type="transmembrane region" description="Helical" evidence="1">
    <location>
        <begin position="88"/>
        <end position="109"/>
    </location>
</feature>
<feature type="transmembrane region" description="Helical" evidence="1">
    <location>
        <begin position="143"/>
        <end position="161"/>
    </location>
</feature>
<keyword evidence="1" id="KW-0812">Transmembrane</keyword>
<protein>
    <submittedName>
        <fullName evidence="3">Permease of the drug/metabolite transporter (DMT) superfamily</fullName>
    </submittedName>
</protein>
<feature type="transmembrane region" description="Helical" evidence="1">
    <location>
        <begin position="115"/>
        <end position="136"/>
    </location>
</feature>
<keyword evidence="1" id="KW-1133">Transmembrane helix</keyword>
<feature type="transmembrane region" description="Helical" evidence="1">
    <location>
        <begin position="57"/>
        <end position="76"/>
    </location>
</feature>
<evidence type="ECO:0000313" key="4">
    <source>
        <dbReference type="Proteomes" id="UP000199040"/>
    </source>
</evidence>
<evidence type="ECO:0000313" key="3">
    <source>
        <dbReference type="EMBL" id="SFH18341.1"/>
    </source>
</evidence>
<accession>A0A1I2Y1Z8</accession>